<comment type="subcellular location">
    <subcellularLocation>
        <location evidence="1">Cell outer membrane</location>
    </subcellularLocation>
</comment>
<dbReference type="Gene3D" id="1.25.40.390">
    <property type="match status" value="1"/>
</dbReference>
<evidence type="ECO:0000256" key="4">
    <source>
        <dbReference type="ARBA" id="ARBA00023136"/>
    </source>
</evidence>
<dbReference type="InterPro" id="IPR011990">
    <property type="entry name" value="TPR-like_helical_dom_sf"/>
</dbReference>
<name>A0A9E7CTT3_9FLAO</name>
<feature type="chain" id="PRO_5038497225" evidence="6">
    <location>
        <begin position="25"/>
        <end position="535"/>
    </location>
</feature>
<dbReference type="AlphaFoldDB" id="A0A9E7CTT3"/>
<dbReference type="InterPro" id="IPR012944">
    <property type="entry name" value="SusD_RagB_dom"/>
</dbReference>
<evidence type="ECO:0000256" key="3">
    <source>
        <dbReference type="ARBA" id="ARBA00022729"/>
    </source>
</evidence>
<accession>A0A9E7CTT3</accession>
<evidence type="ECO:0000313" key="8">
    <source>
        <dbReference type="EMBL" id="UOB18641.1"/>
    </source>
</evidence>
<dbReference type="EMBL" id="CP094358">
    <property type="protein sequence ID" value="UOB18641.1"/>
    <property type="molecule type" value="Genomic_DNA"/>
</dbReference>
<dbReference type="RefSeq" id="WP_255845258.1">
    <property type="nucleotide sequence ID" value="NZ_CP094358.1"/>
</dbReference>
<keyword evidence="9" id="KW-1185">Reference proteome</keyword>
<dbReference type="SUPFAM" id="SSF48452">
    <property type="entry name" value="TPR-like"/>
    <property type="match status" value="1"/>
</dbReference>
<keyword evidence="5" id="KW-0998">Cell outer membrane</keyword>
<evidence type="ECO:0000256" key="2">
    <source>
        <dbReference type="ARBA" id="ARBA00006275"/>
    </source>
</evidence>
<gene>
    <name evidence="8" type="ORF">MQE35_04965</name>
</gene>
<evidence type="ECO:0000256" key="6">
    <source>
        <dbReference type="SAM" id="SignalP"/>
    </source>
</evidence>
<keyword evidence="4" id="KW-0472">Membrane</keyword>
<dbReference type="Gene3D" id="1.25.40.10">
    <property type="entry name" value="Tetratricopeptide repeat domain"/>
    <property type="match status" value="1"/>
</dbReference>
<dbReference type="Pfam" id="PF07980">
    <property type="entry name" value="SusD_RagB"/>
    <property type="match status" value="1"/>
</dbReference>
<comment type="similarity">
    <text evidence="2">Belongs to the SusD family.</text>
</comment>
<proteinExistence type="inferred from homology"/>
<dbReference type="KEGG" id="fbm:MQE35_04965"/>
<dbReference type="PROSITE" id="PS51257">
    <property type="entry name" value="PROKAR_LIPOPROTEIN"/>
    <property type="match status" value="1"/>
</dbReference>
<dbReference type="CDD" id="cd08977">
    <property type="entry name" value="SusD"/>
    <property type="match status" value="1"/>
</dbReference>
<dbReference type="Gene3D" id="1.10.3780.10">
    <property type="entry name" value="SusD-like"/>
    <property type="match status" value="1"/>
</dbReference>
<feature type="signal peptide" evidence="6">
    <location>
        <begin position="1"/>
        <end position="24"/>
    </location>
</feature>
<sequence length="535" mass="59598">MKRITKLNWFLMSFLALITATSCIDDLDVQPGDPDIILADDLFKDPDAYKQALAGVYGNLALTSAEGPDASNFTGIDEGTSQYGRGLWNLQEITTDEAIWSWETDAGVAELQRSSWTADNPLVSGLFGRAMFEVALANEFLNQTTEELLDSRGITGQVRTDMPAFRAEVRFLRSLAYFHMLDLFGKAPFVTEEDPGGSDYKGPEYNSQQLFDYIESELLAIIPDMKDPLQNEYGRADKGAAWMLLAKLYLNAEVYVGQARYSDCLTYCEQILNSGFTLSPEYLYNFMADNDSNAARNEIIFPVLSDGITTQNYGPPTMLVNGQVGNTERNGADFGVQAVGWTGAMRVTQRFSQIFLNGSYDTDDRNTLITENRPMEIFDIADRDSGYIIQKWSNMTSTGETGSANEIVDTDYPMFRLADVYLMYAEAHLRGGGGSVDTAVGYINELRTRANNPNLITATDLTEELLINERLVELHWEGHRRQDLVRFGRFSGGTYNWSWKGNAPSGLSIPAFRDLFPIPNASLAANPNLSQNEGY</sequence>
<evidence type="ECO:0000259" key="7">
    <source>
        <dbReference type="Pfam" id="PF07980"/>
    </source>
</evidence>
<keyword evidence="3 6" id="KW-0732">Signal</keyword>
<evidence type="ECO:0000313" key="9">
    <source>
        <dbReference type="Proteomes" id="UP000831290"/>
    </source>
</evidence>
<dbReference type="Proteomes" id="UP000831290">
    <property type="component" value="Chromosome"/>
</dbReference>
<feature type="domain" description="RagB/SusD" evidence="7">
    <location>
        <begin position="382"/>
        <end position="535"/>
    </location>
</feature>
<reference evidence="8" key="1">
    <citation type="submission" date="2022-03" db="EMBL/GenBank/DDBJ databases">
        <title>Description of Abyssus ytuae gen. nov., sp. nov., a novel member of the family Flavobacteriaceae isolated from the sediment of Mariana Trench.</title>
        <authorList>
            <person name="Zhang J."/>
            <person name="Xu X."/>
        </authorList>
    </citation>
    <scope>NUCLEOTIDE SEQUENCE</scope>
    <source>
        <strain evidence="8">MT3330</strain>
    </source>
</reference>
<organism evidence="8 9">
    <name type="scientific">Abyssalbus ytuae</name>
    <dbReference type="NCBI Taxonomy" id="2926907"/>
    <lineage>
        <taxon>Bacteria</taxon>
        <taxon>Pseudomonadati</taxon>
        <taxon>Bacteroidota</taxon>
        <taxon>Flavobacteriia</taxon>
        <taxon>Flavobacteriales</taxon>
        <taxon>Flavobacteriaceae</taxon>
        <taxon>Abyssalbus</taxon>
    </lineage>
</organism>
<protein>
    <submittedName>
        <fullName evidence="8">RagB/SusD family nutrient uptake outer membrane protein</fullName>
    </submittedName>
</protein>
<dbReference type="GO" id="GO:0009279">
    <property type="term" value="C:cell outer membrane"/>
    <property type="evidence" value="ECO:0007669"/>
    <property type="project" value="UniProtKB-SubCell"/>
</dbReference>
<evidence type="ECO:0000256" key="5">
    <source>
        <dbReference type="ARBA" id="ARBA00023237"/>
    </source>
</evidence>
<evidence type="ECO:0000256" key="1">
    <source>
        <dbReference type="ARBA" id="ARBA00004442"/>
    </source>
</evidence>